<evidence type="ECO:0000256" key="5">
    <source>
        <dbReference type="ARBA" id="ARBA00022801"/>
    </source>
</evidence>
<keyword evidence="5 6" id="KW-0378">Hydrolase</keyword>
<organism evidence="8 9">
    <name type="scientific">Brotonthovivens ammoniilytica</name>
    <dbReference type="NCBI Taxonomy" id="2981725"/>
    <lineage>
        <taxon>Bacteria</taxon>
        <taxon>Bacillati</taxon>
        <taxon>Bacillota</taxon>
        <taxon>Clostridia</taxon>
        <taxon>Lachnospirales</taxon>
        <taxon>Lachnospiraceae</taxon>
        <taxon>Brotonthovivens</taxon>
    </lineage>
</organism>
<dbReference type="Pfam" id="PF10502">
    <property type="entry name" value="Peptidase_S26"/>
    <property type="match status" value="1"/>
</dbReference>
<feature type="transmembrane region" description="Helical" evidence="6">
    <location>
        <begin position="26"/>
        <end position="48"/>
    </location>
</feature>
<dbReference type="InterPro" id="IPR019757">
    <property type="entry name" value="Pept_S26A_signal_pept_1_Lys-AS"/>
</dbReference>
<dbReference type="Gene3D" id="2.10.109.10">
    <property type="entry name" value="Umud Fragment, subunit A"/>
    <property type="match status" value="1"/>
</dbReference>
<reference evidence="8 9" key="1">
    <citation type="journal article" date="2021" name="ISME Commun">
        <title>Automated analysis of genomic sequences facilitates high-throughput and comprehensive description of bacteria.</title>
        <authorList>
            <person name="Hitch T.C.A."/>
        </authorList>
    </citation>
    <scope>NUCLEOTIDE SEQUENCE [LARGE SCALE GENOMIC DNA]</scope>
    <source>
        <strain evidence="8 9">Sanger_109</strain>
    </source>
</reference>
<dbReference type="PROSITE" id="PS00761">
    <property type="entry name" value="SPASE_I_3"/>
    <property type="match status" value="1"/>
</dbReference>
<keyword evidence="6" id="KW-0812">Transmembrane</keyword>
<dbReference type="RefSeq" id="WP_158426086.1">
    <property type="nucleotide sequence ID" value="NZ_JAOQJQ010000007.1"/>
</dbReference>
<dbReference type="InterPro" id="IPR000223">
    <property type="entry name" value="Pept_S26A_signal_pept_1"/>
</dbReference>
<evidence type="ECO:0000256" key="1">
    <source>
        <dbReference type="ARBA" id="ARBA00000677"/>
    </source>
</evidence>
<dbReference type="PRINTS" id="PR00727">
    <property type="entry name" value="LEADERPTASE"/>
</dbReference>
<dbReference type="CDD" id="cd06530">
    <property type="entry name" value="S26_SPase_I"/>
    <property type="match status" value="1"/>
</dbReference>
<accession>A0ABT2TMJ1</accession>
<comment type="catalytic activity">
    <reaction evidence="1 6">
        <text>Cleavage of hydrophobic, N-terminal signal or leader sequences from secreted and periplasmic proteins.</text>
        <dbReference type="EC" id="3.4.21.89"/>
    </reaction>
</comment>
<keyword evidence="6" id="KW-0645">Protease</keyword>
<comment type="caution">
    <text evidence="8">The sequence shown here is derived from an EMBL/GenBank/DDBJ whole genome shotgun (WGS) entry which is preliminary data.</text>
</comment>
<gene>
    <name evidence="8" type="primary">lepB</name>
    <name evidence="8" type="ORF">OCV88_14105</name>
</gene>
<evidence type="ECO:0000256" key="6">
    <source>
        <dbReference type="RuleBase" id="RU362042"/>
    </source>
</evidence>
<evidence type="ECO:0000256" key="3">
    <source>
        <dbReference type="ARBA" id="ARBA00009370"/>
    </source>
</evidence>
<sequence length="194" mass="21845">MRFGGTRGLNFNRRRRRIDRNATKNVLFWIIEIMIVVAIAFVCVYCFGMRATVAGDSMSPTLKNNNRVLVNRLVYHLSGPKSGDVIVFYPNGNKKSRCYVKRVVGEPGDKVQIKDGAVYVNGELFDQTDTEAIETAGLAEEVITVGEDEYFVLGDNRDNSEDSRYANIGNVKKDDIVGKAWFCTYPWSSIGRIK</sequence>
<evidence type="ECO:0000259" key="7">
    <source>
        <dbReference type="Pfam" id="PF10502"/>
    </source>
</evidence>
<evidence type="ECO:0000256" key="4">
    <source>
        <dbReference type="ARBA" id="ARBA00013208"/>
    </source>
</evidence>
<proteinExistence type="inferred from homology"/>
<dbReference type="NCBIfam" id="TIGR02227">
    <property type="entry name" value="sigpep_I_bact"/>
    <property type="match status" value="1"/>
</dbReference>
<dbReference type="SUPFAM" id="SSF51306">
    <property type="entry name" value="LexA/Signal peptidase"/>
    <property type="match status" value="1"/>
</dbReference>
<comment type="subcellular location">
    <subcellularLocation>
        <location evidence="2">Cell membrane</location>
        <topology evidence="2">Single-pass type II membrane protein</topology>
    </subcellularLocation>
    <subcellularLocation>
        <location evidence="6">Membrane</location>
        <topology evidence="6">Single-pass type II membrane protein</topology>
    </subcellularLocation>
</comment>
<dbReference type="InterPro" id="IPR036286">
    <property type="entry name" value="LexA/Signal_pep-like_sf"/>
</dbReference>
<dbReference type="EMBL" id="JAOQJQ010000007">
    <property type="protein sequence ID" value="MCU6763444.1"/>
    <property type="molecule type" value="Genomic_DNA"/>
</dbReference>
<name>A0ABT2TMJ1_9FIRM</name>
<comment type="similarity">
    <text evidence="3 6">Belongs to the peptidase S26 family.</text>
</comment>
<dbReference type="PANTHER" id="PTHR43390">
    <property type="entry name" value="SIGNAL PEPTIDASE I"/>
    <property type="match status" value="1"/>
</dbReference>
<feature type="domain" description="Peptidase S26" evidence="7">
    <location>
        <begin position="29"/>
        <end position="183"/>
    </location>
</feature>
<protein>
    <recommendedName>
        <fullName evidence="4 6">Signal peptidase I</fullName>
        <ecNumber evidence="4 6">3.4.21.89</ecNumber>
    </recommendedName>
</protein>
<dbReference type="Proteomes" id="UP001652442">
    <property type="component" value="Unassembled WGS sequence"/>
</dbReference>
<evidence type="ECO:0000313" key="8">
    <source>
        <dbReference type="EMBL" id="MCU6763444.1"/>
    </source>
</evidence>
<dbReference type="GO" id="GO:0009003">
    <property type="term" value="F:signal peptidase activity"/>
    <property type="evidence" value="ECO:0007669"/>
    <property type="project" value="UniProtKB-EC"/>
</dbReference>
<evidence type="ECO:0000313" key="9">
    <source>
        <dbReference type="Proteomes" id="UP001652442"/>
    </source>
</evidence>
<keyword evidence="9" id="KW-1185">Reference proteome</keyword>
<dbReference type="InterPro" id="IPR019758">
    <property type="entry name" value="Pept_S26A_signal_pept_1_CS"/>
</dbReference>
<keyword evidence="6" id="KW-1133">Transmembrane helix</keyword>
<dbReference type="PANTHER" id="PTHR43390:SF1">
    <property type="entry name" value="CHLOROPLAST PROCESSING PEPTIDASE"/>
    <property type="match status" value="1"/>
</dbReference>
<dbReference type="PROSITE" id="PS00760">
    <property type="entry name" value="SPASE_I_2"/>
    <property type="match status" value="1"/>
</dbReference>
<dbReference type="InterPro" id="IPR019533">
    <property type="entry name" value="Peptidase_S26"/>
</dbReference>
<keyword evidence="6" id="KW-0472">Membrane</keyword>
<dbReference type="EC" id="3.4.21.89" evidence="4 6"/>
<evidence type="ECO:0000256" key="2">
    <source>
        <dbReference type="ARBA" id="ARBA00004401"/>
    </source>
</evidence>